<evidence type="ECO:0000259" key="2">
    <source>
        <dbReference type="Pfam" id="PF20700"/>
    </source>
</evidence>
<reference evidence="3" key="2">
    <citation type="journal article" date="2023" name="Science">
        <title>Genomic signatures of disease resistance in endangered staghorn corals.</title>
        <authorList>
            <person name="Vollmer S.V."/>
            <person name="Selwyn J.D."/>
            <person name="Despard B.A."/>
            <person name="Roesel C.L."/>
        </authorList>
    </citation>
    <scope>NUCLEOTIDE SEQUENCE</scope>
    <source>
        <strain evidence="3">K2</strain>
    </source>
</reference>
<reference evidence="3" key="1">
    <citation type="journal article" date="2023" name="G3 (Bethesda)">
        <title>Whole genome assembly and annotation of the endangered Caribbean coral Acropora cervicornis.</title>
        <authorList>
            <person name="Selwyn J.D."/>
            <person name="Vollmer S.V."/>
        </authorList>
    </citation>
    <scope>NUCLEOTIDE SEQUENCE</scope>
    <source>
        <strain evidence="3">K2</strain>
    </source>
</reference>
<feature type="domain" description="Mutator-like transposase" evidence="2">
    <location>
        <begin position="36"/>
        <end position="158"/>
    </location>
</feature>
<sequence length="308" mass="34605">MERMQEQDSSSESGGSDEEKEECDTNGPKYWSIVDREELNRQLANRVTCSSCQWQGVYFEEIARTGLGVEWICRCRNHKCPSHELVTPFHTTLKTKRFYNVNRELVLGLRLTGCGHSAAKRVLSVLNLPSPVNKDLSTKHAKALEQIANYLLEKELKKGVIDVKRFLQGENEDMTIADTSEEQLADLVLDAGVPIVDRGTSKDGLLVMISCTACEQMKRRQQEGTISQMDYLGWVISHEENCYHNHEGSSQRVEDGGTLSGTGRLTIARIDTIQSFYGQAIRENKDEPKAMSKATHAILKHCPTGRNS</sequence>
<keyword evidence="4" id="KW-1185">Reference proteome</keyword>
<organism evidence="3 4">
    <name type="scientific">Acropora cervicornis</name>
    <name type="common">Staghorn coral</name>
    <dbReference type="NCBI Taxonomy" id="6130"/>
    <lineage>
        <taxon>Eukaryota</taxon>
        <taxon>Metazoa</taxon>
        <taxon>Cnidaria</taxon>
        <taxon>Anthozoa</taxon>
        <taxon>Hexacorallia</taxon>
        <taxon>Scleractinia</taxon>
        <taxon>Astrocoeniina</taxon>
        <taxon>Acroporidae</taxon>
        <taxon>Acropora</taxon>
    </lineage>
</organism>
<dbReference type="AlphaFoldDB" id="A0AAD9Q7J0"/>
<comment type="caution">
    <text evidence="3">The sequence shown here is derived from an EMBL/GenBank/DDBJ whole genome shotgun (WGS) entry which is preliminary data.</text>
</comment>
<dbReference type="EMBL" id="JARQWQ010000057">
    <property type="protein sequence ID" value="KAK2556222.1"/>
    <property type="molecule type" value="Genomic_DNA"/>
</dbReference>
<feature type="region of interest" description="Disordered" evidence="1">
    <location>
        <begin position="1"/>
        <end position="27"/>
    </location>
</feature>
<evidence type="ECO:0000313" key="4">
    <source>
        <dbReference type="Proteomes" id="UP001249851"/>
    </source>
</evidence>
<dbReference type="Proteomes" id="UP001249851">
    <property type="component" value="Unassembled WGS sequence"/>
</dbReference>
<name>A0AAD9Q7J0_ACRCE</name>
<gene>
    <name evidence="3" type="ORF">P5673_021833</name>
</gene>
<evidence type="ECO:0000256" key="1">
    <source>
        <dbReference type="SAM" id="MobiDB-lite"/>
    </source>
</evidence>
<evidence type="ECO:0000313" key="3">
    <source>
        <dbReference type="EMBL" id="KAK2556222.1"/>
    </source>
</evidence>
<protein>
    <recommendedName>
        <fullName evidence="2">Mutator-like transposase domain-containing protein</fullName>
    </recommendedName>
</protein>
<dbReference type="Pfam" id="PF20700">
    <property type="entry name" value="Mutator"/>
    <property type="match status" value="1"/>
</dbReference>
<accession>A0AAD9Q7J0</accession>
<dbReference type="InterPro" id="IPR049012">
    <property type="entry name" value="Mutator_transp_dom"/>
</dbReference>
<feature type="compositionally biased region" description="Acidic residues" evidence="1">
    <location>
        <begin position="15"/>
        <end position="24"/>
    </location>
</feature>
<proteinExistence type="predicted"/>